<sequence>MKTSEKFETRKKVVFAIVLTLLIISVFYAIYMLFQAPSGVAQNEGERVKTDYVLMVLQCLVGAIVIFLPKKVEDHFEVRIPNAIEITYFIFLFCAIYLGEVRNFYFRVPYWDVILHAFSAAMLGALGFILVDYLTGIENLNLRLSPFFVSFFAFCFSVTCGIIWEIYEFLADGILNTNMQKFITAHGEVMIGRAALVDTMKDIIVDVLGALVVVVFGYFTLKRKQKESAA</sequence>
<dbReference type="RefSeq" id="WP_126109987.1">
    <property type="nucleotide sequence ID" value="NZ_CP034465.1"/>
</dbReference>
<organism evidence="2 3">
    <name type="scientific">Jeotgalibaca ciconiae</name>
    <dbReference type="NCBI Taxonomy" id="2496265"/>
    <lineage>
        <taxon>Bacteria</taxon>
        <taxon>Bacillati</taxon>
        <taxon>Bacillota</taxon>
        <taxon>Bacilli</taxon>
        <taxon>Lactobacillales</taxon>
        <taxon>Carnobacteriaceae</taxon>
        <taxon>Jeotgalibaca</taxon>
    </lineage>
</organism>
<keyword evidence="1" id="KW-1133">Transmembrane helix</keyword>
<protein>
    <recommendedName>
        <fullName evidence="4">DUF2238 domain-containing protein</fullName>
    </recommendedName>
</protein>
<evidence type="ECO:0008006" key="4">
    <source>
        <dbReference type="Google" id="ProtNLM"/>
    </source>
</evidence>
<gene>
    <name evidence="2" type="ORF">EJN90_07595</name>
</gene>
<evidence type="ECO:0000256" key="1">
    <source>
        <dbReference type="SAM" id="Phobius"/>
    </source>
</evidence>
<keyword evidence="3" id="KW-1185">Reference proteome</keyword>
<feature type="transmembrane region" description="Helical" evidence="1">
    <location>
        <begin position="147"/>
        <end position="167"/>
    </location>
</feature>
<dbReference type="EMBL" id="CP034465">
    <property type="protein sequence ID" value="AZP04505.1"/>
    <property type="molecule type" value="Genomic_DNA"/>
</dbReference>
<dbReference type="KEGG" id="jeh:EJN90_07595"/>
<keyword evidence="1" id="KW-0812">Transmembrane</keyword>
<name>A0A3S9HAW9_9LACT</name>
<accession>A0A3S9HAW9</accession>
<feature type="transmembrane region" description="Helical" evidence="1">
    <location>
        <begin position="80"/>
        <end position="98"/>
    </location>
</feature>
<dbReference type="OrthoDB" id="4966203at2"/>
<feature type="transmembrane region" description="Helical" evidence="1">
    <location>
        <begin position="113"/>
        <end position="135"/>
    </location>
</feature>
<evidence type="ECO:0000313" key="2">
    <source>
        <dbReference type="EMBL" id="AZP04505.1"/>
    </source>
</evidence>
<dbReference type="Pfam" id="PF09997">
    <property type="entry name" value="DUF2238"/>
    <property type="match status" value="1"/>
</dbReference>
<feature type="transmembrane region" description="Helical" evidence="1">
    <location>
        <begin position="52"/>
        <end position="68"/>
    </location>
</feature>
<feature type="transmembrane region" description="Helical" evidence="1">
    <location>
        <begin position="12"/>
        <end position="32"/>
    </location>
</feature>
<feature type="transmembrane region" description="Helical" evidence="1">
    <location>
        <begin position="203"/>
        <end position="221"/>
    </location>
</feature>
<keyword evidence="1" id="KW-0472">Membrane</keyword>
<dbReference type="AlphaFoldDB" id="A0A3S9HAW9"/>
<dbReference type="InterPro" id="IPR014509">
    <property type="entry name" value="YjdF-like"/>
</dbReference>
<dbReference type="Proteomes" id="UP000273326">
    <property type="component" value="Chromosome"/>
</dbReference>
<evidence type="ECO:0000313" key="3">
    <source>
        <dbReference type="Proteomes" id="UP000273326"/>
    </source>
</evidence>
<reference evidence="3" key="1">
    <citation type="submission" date="2018-12" db="EMBL/GenBank/DDBJ databases">
        <title>Complete genome sequencing of Jeotgalibaca sp. H21T32.</title>
        <authorList>
            <person name="Bae J.-W."/>
            <person name="Lee S.-Y."/>
        </authorList>
    </citation>
    <scope>NUCLEOTIDE SEQUENCE [LARGE SCALE GENOMIC DNA]</scope>
    <source>
        <strain evidence="3">H21T32</strain>
    </source>
</reference>
<proteinExistence type="predicted"/>